<keyword evidence="6 8" id="KW-1133">Transmembrane helix</keyword>
<feature type="transmembrane region" description="Helical" evidence="8">
    <location>
        <begin position="129"/>
        <end position="150"/>
    </location>
</feature>
<feature type="transmembrane region" description="Helical" evidence="8">
    <location>
        <begin position="103"/>
        <end position="123"/>
    </location>
</feature>
<dbReference type="InterPro" id="IPR050297">
    <property type="entry name" value="LipidA_mod_glycosyltrf_83"/>
</dbReference>
<feature type="transmembrane region" description="Helical" evidence="8">
    <location>
        <begin position="420"/>
        <end position="436"/>
    </location>
</feature>
<reference evidence="10 11" key="1">
    <citation type="journal article" date="2015" name="Nature">
        <title>rRNA introns, odd ribosomes, and small enigmatic genomes across a large radiation of phyla.</title>
        <authorList>
            <person name="Brown C.T."/>
            <person name="Hug L.A."/>
            <person name="Thomas B.C."/>
            <person name="Sharon I."/>
            <person name="Castelle C.J."/>
            <person name="Singh A."/>
            <person name="Wilkins M.J."/>
            <person name="Williams K.H."/>
            <person name="Banfield J.F."/>
        </authorList>
    </citation>
    <scope>NUCLEOTIDE SEQUENCE [LARGE SCALE GENOMIC DNA]</scope>
</reference>
<dbReference type="GO" id="GO:0016763">
    <property type="term" value="F:pentosyltransferase activity"/>
    <property type="evidence" value="ECO:0007669"/>
    <property type="project" value="TreeGrafter"/>
</dbReference>
<dbReference type="STRING" id="1619044.UY92_C0014G0087"/>
<evidence type="ECO:0000256" key="1">
    <source>
        <dbReference type="ARBA" id="ARBA00004651"/>
    </source>
</evidence>
<evidence type="ECO:0000256" key="5">
    <source>
        <dbReference type="ARBA" id="ARBA00022692"/>
    </source>
</evidence>
<keyword evidence="4" id="KW-0808">Transferase</keyword>
<feature type="transmembrane region" description="Helical" evidence="8">
    <location>
        <begin position="380"/>
        <end position="400"/>
    </location>
</feature>
<evidence type="ECO:0000256" key="2">
    <source>
        <dbReference type="ARBA" id="ARBA00022475"/>
    </source>
</evidence>
<feature type="transmembrane region" description="Helical" evidence="8">
    <location>
        <begin position="292"/>
        <end position="319"/>
    </location>
</feature>
<feature type="transmembrane region" description="Helical" evidence="8">
    <location>
        <begin position="184"/>
        <end position="202"/>
    </location>
</feature>
<dbReference type="PATRIC" id="fig|1619044.3.peg.1098"/>
<evidence type="ECO:0000313" key="11">
    <source>
        <dbReference type="Proteomes" id="UP000033870"/>
    </source>
</evidence>
<protein>
    <recommendedName>
        <fullName evidence="9">Glycosyltransferase RgtA/B/C/D-like domain-containing protein</fullName>
    </recommendedName>
</protein>
<accession>A0A0G2AKI8</accession>
<organism evidence="10 11">
    <name type="scientific">Candidatus Magasanikbacteria bacterium GW2011_GWA2_56_11</name>
    <dbReference type="NCBI Taxonomy" id="1619044"/>
    <lineage>
        <taxon>Bacteria</taxon>
        <taxon>Candidatus Magasanikiibacteriota</taxon>
    </lineage>
</organism>
<dbReference type="GO" id="GO:0009103">
    <property type="term" value="P:lipopolysaccharide biosynthetic process"/>
    <property type="evidence" value="ECO:0007669"/>
    <property type="project" value="UniProtKB-ARBA"/>
</dbReference>
<comment type="caution">
    <text evidence="10">The sequence shown here is derived from an EMBL/GenBank/DDBJ whole genome shotgun (WGS) entry which is preliminary data.</text>
</comment>
<keyword evidence="2" id="KW-1003">Cell membrane</keyword>
<evidence type="ECO:0000313" key="10">
    <source>
        <dbReference type="EMBL" id="KKW41762.1"/>
    </source>
</evidence>
<dbReference type="GO" id="GO:0005886">
    <property type="term" value="C:plasma membrane"/>
    <property type="evidence" value="ECO:0007669"/>
    <property type="project" value="UniProtKB-SubCell"/>
</dbReference>
<feature type="transmembrane region" description="Helical" evidence="8">
    <location>
        <begin position="339"/>
        <end position="360"/>
    </location>
</feature>
<feature type="transmembrane region" description="Helical" evidence="8">
    <location>
        <begin position="162"/>
        <end position="178"/>
    </location>
</feature>
<evidence type="ECO:0000256" key="7">
    <source>
        <dbReference type="ARBA" id="ARBA00023136"/>
    </source>
</evidence>
<dbReference type="PANTHER" id="PTHR33908:SF11">
    <property type="entry name" value="MEMBRANE PROTEIN"/>
    <property type="match status" value="1"/>
</dbReference>
<dbReference type="InterPro" id="IPR038731">
    <property type="entry name" value="RgtA/B/C-like"/>
</dbReference>
<evidence type="ECO:0000256" key="4">
    <source>
        <dbReference type="ARBA" id="ARBA00022679"/>
    </source>
</evidence>
<evidence type="ECO:0000256" key="6">
    <source>
        <dbReference type="ARBA" id="ARBA00022989"/>
    </source>
</evidence>
<evidence type="ECO:0000256" key="8">
    <source>
        <dbReference type="SAM" id="Phobius"/>
    </source>
</evidence>
<evidence type="ECO:0000256" key="3">
    <source>
        <dbReference type="ARBA" id="ARBA00022676"/>
    </source>
</evidence>
<sequence length="583" mass="64482">MKFRKKNNLFGQSSGRHARWLVLASGLFFFVYLYLYFGVPGGVAGRGQNQPQHLIFNQPDESVNYFFIRRFALEGEFGYPEPLAQVSRSQVHPRSTTVVDGRVVPIGFPGMILLFGLAARAAVALFGPAAFNLAVVSLTPLAAVIMPWFLFGALRRIFNDRLAFISALLAYILPPWWYYASRPLQHNTLFVTCVVAFIYLLTRLWDKRQEERQWPVAALAGLAYGLCVYVRPAEAVWLTVGALVATVLSRKFLKPGNIAAAALALCFLGAVFFMTQTAYYGHPFGTGYARPAASGAAGLVFSGPQGLSFAQAIFLPFGWHPAAMLKTAYQYVFRLFPAWFMVALVGLMLSPLGVMAKLPLSGSRQDFSALICRDVRQLRVRFYTLGFALLGVYLLAFYGSWSFSDNLAGLASVGSSQTRYFLPLYVLALPFGALVIDGLRRLATVGKLAAALIAAALLLTSAKSVFVSFEGLIMVRGNVETYYDWRGRIIESTEPDAVLVTHYADKYLFPVRKVIPDWKTDEELGALQALVLSGEPLYWYDLAVTAEAETRLRSAFSGYGLRLSAPVAGWDSLELRRIEPEES</sequence>
<dbReference type="EMBL" id="LCRX01000014">
    <property type="protein sequence ID" value="KKW41762.1"/>
    <property type="molecule type" value="Genomic_DNA"/>
</dbReference>
<feature type="transmembrane region" description="Helical" evidence="8">
    <location>
        <begin position="258"/>
        <end position="280"/>
    </location>
</feature>
<dbReference type="PANTHER" id="PTHR33908">
    <property type="entry name" value="MANNOSYLTRANSFERASE YKCB-RELATED"/>
    <property type="match status" value="1"/>
</dbReference>
<dbReference type="Pfam" id="PF13231">
    <property type="entry name" value="PMT_2"/>
    <property type="match status" value="1"/>
</dbReference>
<feature type="transmembrane region" description="Helical" evidence="8">
    <location>
        <begin position="448"/>
        <end position="469"/>
    </location>
</feature>
<evidence type="ECO:0000259" key="9">
    <source>
        <dbReference type="Pfam" id="PF13231"/>
    </source>
</evidence>
<keyword evidence="5 8" id="KW-0812">Transmembrane</keyword>
<proteinExistence type="predicted"/>
<dbReference type="Proteomes" id="UP000033870">
    <property type="component" value="Unassembled WGS sequence"/>
</dbReference>
<dbReference type="AlphaFoldDB" id="A0A0G2AKI8"/>
<comment type="subcellular location">
    <subcellularLocation>
        <location evidence="1">Cell membrane</location>
        <topology evidence="1">Multi-pass membrane protein</topology>
    </subcellularLocation>
</comment>
<name>A0A0G2AKI8_9BACT</name>
<feature type="transmembrane region" description="Helical" evidence="8">
    <location>
        <begin position="20"/>
        <end position="39"/>
    </location>
</feature>
<keyword evidence="7 8" id="KW-0472">Membrane</keyword>
<gene>
    <name evidence="10" type="ORF">UY92_C0014G0087</name>
</gene>
<feature type="domain" description="Glycosyltransferase RgtA/B/C/D-like" evidence="9">
    <location>
        <begin position="118"/>
        <end position="267"/>
    </location>
</feature>
<keyword evidence="3" id="KW-0328">Glycosyltransferase</keyword>